<dbReference type="InterPro" id="IPR050565">
    <property type="entry name" value="LYPA1-2/EST-like"/>
</dbReference>
<proteinExistence type="inferred from homology"/>
<evidence type="ECO:0000313" key="5">
    <source>
        <dbReference type="Proteomes" id="UP001501295"/>
    </source>
</evidence>
<dbReference type="RefSeq" id="WP_345376748.1">
    <property type="nucleotide sequence ID" value="NZ_BAABLM010000007.1"/>
</dbReference>
<dbReference type="PANTHER" id="PTHR10655">
    <property type="entry name" value="LYSOPHOSPHOLIPASE-RELATED"/>
    <property type="match status" value="1"/>
</dbReference>
<comment type="caution">
    <text evidence="4">The sequence shown here is derived from an EMBL/GenBank/DDBJ whole genome shotgun (WGS) entry which is preliminary data.</text>
</comment>
<keyword evidence="2 4" id="KW-0378">Hydrolase</keyword>
<dbReference type="EMBL" id="BAABLM010000007">
    <property type="protein sequence ID" value="GAA4682605.1"/>
    <property type="molecule type" value="Genomic_DNA"/>
</dbReference>
<dbReference type="Pfam" id="PF02230">
    <property type="entry name" value="Abhydrolase_2"/>
    <property type="match status" value="1"/>
</dbReference>
<organism evidence="4 5">
    <name type="scientific">Frondihabitans cladoniiphilus</name>
    <dbReference type="NCBI Taxonomy" id="715785"/>
    <lineage>
        <taxon>Bacteria</taxon>
        <taxon>Bacillati</taxon>
        <taxon>Actinomycetota</taxon>
        <taxon>Actinomycetes</taxon>
        <taxon>Micrococcales</taxon>
        <taxon>Microbacteriaceae</taxon>
        <taxon>Frondihabitans</taxon>
    </lineage>
</organism>
<accession>A0ABP8W689</accession>
<dbReference type="GO" id="GO:0016787">
    <property type="term" value="F:hydrolase activity"/>
    <property type="evidence" value="ECO:0007669"/>
    <property type="project" value="UniProtKB-KW"/>
</dbReference>
<dbReference type="InterPro" id="IPR003140">
    <property type="entry name" value="PLipase/COase/thioEstase"/>
</dbReference>
<comment type="similarity">
    <text evidence="1">Belongs to the AB hydrolase superfamily. AB hydrolase 2 family.</text>
</comment>
<keyword evidence="5" id="KW-1185">Reference proteome</keyword>
<evidence type="ECO:0000256" key="1">
    <source>
        <dbReference type="ARBA" id="ARBA00006499"/>
    </source>
</evidence>
<evidence type="ECO:0000259" key="3">
    <source>
        <dbReference type="Pfam" id="PF02230"/>
    </source>
</evidence>
<dbReference type="SUPFAM" id="SSF53474">
    <property type="entry name" value="alpha/beta-Hydrolases"/>
    <property type="match status" value="1"/>
</dbReference>
<reference evidence="5" key="1">
    <citation type="journal article" date="2019" name="Int. J. Syst. Evol. Microbiol.">
        <title>The Global Catalogue of Microorganisms (GCM) 10K type strain sequencing project: providing services to taxonomists for standard genome sequencing and annotation.</title>
        <authorList>
            <consortium name="The Broad Institute Genomics Platform"/>
            <consortium name="The Broad Institute Genome Sequencing Center for Infectious Disease"/>
            <person name="Wu L."/>
            <person name="Ma J."/>
        </authorList>
    </citation>
    <scope>NUCLEOTIDE SEQUENCE [LARGE SCALE GENOMIC DNA]</scope>
    <source>
        <strain evidence="5">JCM 18956</strain>
    </source>
</reference>
<protein>
    <submittedName>
        <fullName evidence="4">Alpha/beta hydrolase</fullName>
    </submittedName>
</protein>
<name>A0ABP8W689_9MICO</name>
<evidence type="ECO:0000313" key="4">
    <source>
        <dbReference type="EMBL" id="GAA4682605.1"/>
    </source>
</evidence>
<dbReference type="PANTHER" id="PTHR10655:SF17">
    <property type="entry name" value="LYSOPHOSPHOLIPASE-LIKE PROTEIN 1"/>
    <property type="match status" value="1"/>
</dbReference>
<gene>
    <name evidence="4" type="ORF">GCM10025780_30220</name>
</gene>
<feature type="domain" description="Phospholipase/carboxylesterase/thioesterase" evidence="3">
    <location>
        <begin position="17"/>
        <end position="208"/>
    </location>
</feature>
<sequence>MPSSTLADQPHVFLPGSDSGSAALVALHGTGGSETDMAAFAQALDPDAAVLAPRGLVTEGPHQRWFRRLSEGVFDVDDVQDRAHELAAFVTAARDAYDLQGRRIIAIGFSNGANMGLALAILHPDLLDGVIAFSGMYPFADRVIDARLTHFPVLLLNGDQDPMAPNDSVTRLEERLREGGANVTRRTRPGGHGIEPDETDTAREWLHATYDQNHHS</sequence>
<evidence type="ECO:0000256" key="2">
    <source>
        <dbReference type="ARBA" id="ARBA00022801"/>
    </source>
</evidence>
<dbReference type="Proteomes" id="UP001501295">
    <property type="component" value="Unassembled WGS sequence"/>
</dbReference>
<dbReference type="InterPro" id="IPR029058">
    <property type="entry name" value="AB_hydrolase_fold"/>
</dbReference>
<dbReference type="Gene3D" id="3.40.50.1820">
    <property type="entry name" value="alpha/beta hydrolase"/>
    <property type="match status" value="1"/>
</dbReference>